<evidence type="ECO:0000256" key="2">
    <source>
        <dbReference type="ARBA" id="ARBA00023002"/>
    </source>
</evidence>
<proteinExistence type="inferred from homology"/>
<dbReference type="PANTHER" id="PTHR43673:SF10">
    <property type="entry name" value="NADH DEHYDROGENASE_NAD(P)H NITROREDUCTASE XCC3605-RELATED"/>
    <property type="match status" value="1"/>
</dbReference>
<feature type="domain" description="Nitroreductase" evidence="3">
    <location>
        <begin position="6"/>
        <end position="148"/>
    </location>
</feature>
<dbReference type="Pfam" id="PF00881">
    <property type="entry name" value="Nitroreductase"/>
    <property type="match status" value="1"/>
</dbReference>
<sequence length="190" mass="20615">MHPLLADRWSARGYDADATMSDGHLQSILEAGRWAPTGGGRQPVRFVVGRRGDPTFAGVTEALKRGNQSWAPAAAALIVLCTDDLPDDPKMHDYATLDVGLAAGQMIVQAQADGWNAHPMGGFRAPDLVQQFDIPHSIRPLLILAIGRLAEAAALPADIRERDGRERTRLPLAEIAFAETWGRPLVPENR</sequence>
<comment type="caution">
    <text evidence="4">The sequence shown here is derived from an EMBL/GenBank/DDBJ whole genome shotgun (WGS) entry which is preliminary data.</text>
</comment>
<evidence type="ECO:0000313" key="4">
    <source>
        <dbReference type="EMBL" id="PHV67964.1"/>
    </source>
</evidence>
<reference evidence="4 5" key="1">
    <citation type="submission" date="2017-10" db="EMBL/GenBank/DDBJ databases">
        <title>The draft genome sequence of Williamsia sp. BULT 1.1 isolated from the semi-arid grassland soils from South Africa.</title>
        <authorList>
            <person name="Kabwe M.H."/>
            <person name="Govender N."/>
            <person name="Mutseka Lunga P."/>
            <person name="Vikram S."/>
            <person name="Makhalanyane T.P."/>
        </authorList>
    </citation>
    <scope>NUCLEOTIDE SEQUENCE [LARGE SCALE GENOMIC DNA]</scope>
    <source>
        <strain evidence="4 5">BULT 1.1</strain>
    </source>
</reference>
<protein>
    <submittedName>
        <fullName evidence="4">Nitroreductase</fullName>
    </submittedName>
</protein>
<evidence type="ECO:0000256" key="1">
    <source>
        <dbReference type="ARBA" id="ARBA00007118"/>
    </source>
</evidence>
<evidence type="ECO:0000259" key="3">
    <source>
        <dbReference type="Pfam" id="PF00881"/>
    </source>
</evidence>
<dbReference type="Gene3D" id="3.40.109.10">
    <property type="entry name" value="NADH Oxidase"/>
    <property type="match status" value="1"/>
</dbReference>
<dbReference type="InterPro" id="IPR029479">
    <property type="entry name" value="Nitroreductase"/>
</dbReference>
<organism evidence="4 5">
    <name type="scientific">Williamsia marianensis</name>
    <dbReference type="NCBI Taxonomy" id="85044"/>
    <lineage>
        <taxon>Bacteria</taxon>
        <taxon>Bacillati</taxon>
        <taxon>Actinomycetota</taxon>
        <taxon>Actinomycetes</taxon>
        <taxon>Mycobacteriales</taxon>
        <taxon>Nocardiaceae</taxon>
        <taxon>Williamsia</taxon>
    </lineage>
</organism>
<dbReference type="EMBL" id="PEBD01000004">
    <property type="protein sequence ID" value="PHV67964.1"/>
    <property type="molecule type" value="Genomic_DNA"/>
</dbReference>
<gene>
    <name evidence="4" type="ORF">CSW57_01375</name>
</gene>
<dbReference type="SUPFAM" id="SSF55469">
    <property type="entry name" value="FMN-dependent nitroreductase-like"/>
    <property type="match status" value="1"/>
</dbReference>
<comment type="similarity">
    <text evidence="1">Belongs to the nitroreductase family.</text>
</comment>
<keyword evidence="2" id="KW-0560">Oxidoreductase</keyword>
<dbReference type="CDD" id="cd02138">
    <property type="entry name" value="TdsD-like"/>
    <property type="match status" value="1"/>
</dbReference>
<dbReference type="Proteomes" id="UP000225108">
    <property type="component" value="Unassembled WGS sequence"/>
</dbReference>
<dbReference type="InterPro" id="IPR000415">
    <property type="entry name" value="Nitroreductase-like"/>
</dbReference>
<dbReference type="GO" id="GO:0016491">
    <property type="term" value="F:oxidoreductase activity"/>
    <property type="evidence" value="ECO:0007669"/>
    <property type="project" value="UniProtKB-KW"/>
</dbReference>
<dbReference type="RefSeq" id="WP_099381138.1">
    <property type="nucleotide sequence ID" value="NZ_PEBD01000004.1"/>
</dbReference>
<name>A0A2G3PQ82_WILMA</name>
<dbReference type="AlphaFoldDB" id="A0A2G3PQ82"/>
<evidence type="ECO:0000313" key="5">
    <source>
        <dbReference type="Proteomes" id="UP000225108"/>
    </source>
</evidence>
<accession>A0A2G3PQ82</accession>
<dbReference type="PANTHER" id="PTHR43673">
    <property type="entry name" value="NAD(P)H NITROREDUCTASE YDGI-RELATED"/>
    <property type="match status" value="1"/>
</dbReference>